<comment type="similarity">
    <text evidence="1">Belongs to the ROK (NagC/XylR) family.</text>
</comment>
<dbReference type="SUPFAM" id="SSF53067">
    <property type="entry name" value="Actin-like ATPase domain"/>
    <property type="match status" value="1"/>
</dbReference>
<dbReference type="InterPro" id="IPR043129">
    <property type="entry name" value="ATPase_NBD"/>
</dbReference>
<dbReference type="InterPro" id="IPR000600">
    <property type="entry name" value="ROK"/>
</dbReference>
<dbReference type="PROSITE" id="PS01125">
    <property type="entry name" value="ROK"/>
    <property type="match status" value="1"/>
</dbReference>
<organism evidence="2 3">
    <name type="scientific">Reichenbachiella agariperforans</name>
    <dbReference type="NCBI Taxonomy" id="156994"/>
    <lineage>
        <taxon>Bacteria</taxon>
        <taxon>Pseudomonadati</taxon>
        <taxon>Bacteroidota</taxon>
        <taxon>Cytophagia</taxon>
        <taxon>Cytophagales</taxon>
        <taxon>Reichenbachiellaceae</taxon>
        <taxon>Reichenbachiella</taxon>
    </lineage>
</organism>
<dbReference type="Proteomes" id="UP000184474">
    <property type="component" value="Unassembled WGS sequence"/>
</dbReference>
<sequence length="324" mass="34132">MESVIVGIDIGGTGTKFGLVDNSGNLLCEDKIDTGGETFDHFVSQIVEAIQQMLVQYPDCQLEGVGVGAPGGNYYTGMITGASNLPWSGDLPLVEKMSQYFDVPVVLSNDANATAMGEKVFGGAKGMKDFVMITLGTGLGSGIVSSGNLLIGSDSLAAEYGHVLIKGSGGRDCNCGRKGCLETYVSATGIKRTMMELLAKYTTPSVLRGVAFDDLYSRDIATAANAGDALAQKAFRITGKVLGRQLANLVAVVNPEAIFLFGGLALADGLILDPTRKHLEKNLLGMYKGKVKLMRSQLGTQGAAIVGAASLAYQFKDYLQFQED</sequence>
<accession>A0A1M6KLS2</accession>
<dbReference type="EMBL" id="FRAA01000001">
    <property type="protein sequence ID" value="SHJ59869.1"/>
    <property type="molecule type" value="Genomic_DNA"/>
</dbReference>
<evidence type="ECO:0000256" key="1">
    <source>
        <dbReference type="ARBA" id="ARBA00006479"/>
    </source>
</evidence>
<dbReference type="STRING" id="156994.SAMN04488028_101625"/>
<keyword evidence="2" id="KW-0418">Kinase</keyword>
<dbReference type="PANTHER" id="PTHR18964">
    <property type="entry name" value="ROK (REPRESSOR, ORF, KINASE) FAMILY"/>
    <property type="match status" value="1"/>
</dbReference>
<gene>
    <name evidence="2" type="ORF">SAMN04488028_101625</name>
</gene>
<dbReference type="GO" id="GO:0016301">
    <property type="term" value="F:kinase activity"/>
    <property type="evidence" value="ECO:0007669"/>
    <property type="project" value="UniProtKB-KW"/>
</dbReference>
<evidence type="ECO:0000313" key="2">
    <source>
        <dbReference type="EMBL" id="SHJ59869.1"/>
    </source>
</evidence>
<dbReference type="InterPro" id="IPR049874">
    <property type="entry name" value="ROK_cs"/>
</dbReference>
<dbReference type="Pfam" id="PF00480">
    <property type="entry name" value="ROK"/>
    <property type="match status" value="1"/>
</dbReference>
<evidence type="ECO:0000313" key="3">
    <source>
        <dbReference type="Proteomes" id="UP000184474"/>
    </source>
</evidence>
<protein>
    <submittedName>
        <fullName evidence="2">Glucokinase</fullName>
    </submittedName>
</protein>
<dbReference type="PANTHER" id="PTHR18964:SF149">
    <property type="entry name" value="BIFUNCTIONAL UDP-N-ACETYLGLUCOSAMINE 2-EPIMERASE_N-ACETYLMANNOSAMINE KINASE"/>
    <property type="match status" value="1"/>
</dbReference>
<keyword evidence="2" id="KW-0808">Transferase</keyword>
<keyword evidence="3" id="KW-1185">Reference proteome</keyword>
<reference evidence="3" key="1">
    <citation type="submission" date="2016-11" db="EMBL/GenBank/DDBJ databases">
        <authorList>
            <person name="Varghese N."/>
            <person name="Submissions S."/>
        </authorList>
    </citation>
    <scope>NUCLEOTIDE SEQUENCE [LARGE SCALE GENOMIC DNA]</scope>
    <source>
        <strain evidence="3">DSM 26134</strain>
    </source>
</reference>
<proteinExistence type="inferred from homology"/>
<dbReference type="Gene3D" id="3.30.420.40">
    <property type="match status" value="2"/>
</dbReference>
<dbReference type="RefSeq" id="WP_073119305.1">
    <property type="nucleotide sequence ID" value="NZ_FRAA01000001.1"/>
</dbReference>
<dbReference type="AlphaFoldDB" id="A0A1M6KLS2"/>
<name>A0A1M6KLS2_REIAG</name>